<feature type="transmembrane region" description="Helical" evidence="2">
    <location>
        <begin position="132"/>
        <end position="150"/>
    </location>
</feature>
<dbReference type="EMBL" id="CP063845">
    <property type="protein sequence ID" value="UFP93955.1"/>
    <property type="molecule type" value="Genomic_DNA"/>
</dbReference>
<keyword evidence="2" id="KW-0812">Transmembrane</keyword>
<organism evidence="3 4">
    <name type="scientific">Gloeobacter morelensis MG652769</name>
    <dbReference type="NCBI Taxonomy" id="2781736"/>
    <lineage>
        <taxon>Bacteria</taxon>
        <taxon>Bacillati</taxon>
        <taxon>Cyanobacteriota</taxon>
        <taxon>Cyanophyceae</taxon>
        <taxon>Gloeobacterales</taxon>
        <taxon>Gloeobacteraceae</taxon>
        <taxon>Gloeobacter</taxon>
        <taxon>Gloeobacter morelensis</taxon>
    </lineage>
</organism>
<feature type="region of interest" description="Disordered" evidence="1">
    <location>
        <begin position="1"/>
        <end position="42"/>
    </location>
</feature>
<gene>
    <name evidence="3" type="ORF">ISF26_19635</name>
</gene>
<feature type="transmembrane region" description="Helical" evidence="2">
    <location>
        <begin position="395"/>
        <end position="420"/>
    </location>
</feature>
<evidence type="ECO:0000256" key="1">
    <source>
        <dbReference type="SAM" id="MobiDB-lite"/>
    </source>
</evidence>
<keyword evidence="4" id="KW-1185">Reference proteome</keyword>
<dbReference type="Proteomes" id="UP001054846">
    <property type="component" value="Chromosome"/>
</dbReference>
<dbReference type="RefSeq" id="WP_230841011.1">
    <property type="nucleotide sequence ID" value="NZ_CP063845.1"/>
</dbReference>
<proteinExistence type="predicted"/>
<reference evidence="3 4" key="1">
    <citation type="journal article" date="2021" name="Genome Biol. Evol.">
        <title>Complete Genome Sequencing of a Novel Gloeobacter Species from a Waterfall Cave in Mexico.</title>
        <authorList>
            <person name="Saw J.H."/>
            <person name="Cardona T."/>
            <person name="Montejano G."/>
        </authorList>
    </citation>
    <scope>NUCLEOTIDE SEQUENCE [LARGE SCALE GENOMIC DNA]</scope>
    <source>
        <strain evidence="3">MG652769</strain>
    </source>
</reference>
<feature type="compositionally biased region" description="Basic and acidic residues" evidence="1">
    <location>
        <begin position="9"/>
        <end position="24"/>
    </location>
</feature>
<feature type="transmembrane region" description="Helical" evidence="2">
    <location>
        <begin position="201"/>
        <end position="221"/>
    </location>
</feature>
<feature type="transmembrane region" description="Helical" evidence="2">
    <location>
        <begin position="233"/>
        <end position="257"/>
    </location>
</feature>
<sequence>MDEQLLSPETRDTVQKPTKHDEQRVPSQQSDGQALRRSAEDLPTADTPWWQKWQGIHFMEKSIYSIFGLRYLGRTVAKEELRLGKEQRDLFDHLETLPYSTRIAGQSLIKKHTKLLVALVIKKRLQLFPLKIASLILIMTSAVAGFAVTTFQRLDMTTTEKFCFTAGYLLLLGLCCSAIMQTEKLIPFKQDHEAKIIYTGVLEPFLASLGVAVLFSILWSVKLMDTTVVAAAAGFQFSSNAAVAALYFILFTLIFLLPNKEAKLPEAVLLNIWVSTLRKLELSNSASWEYSWNNPEFRMSLVRELNKSKSIMETQLRKQNKSDDLSWYKRKAAAIHNKKLWLERPERETPGNLKIYFSSIIELLLTAQIGKLPEEDPAESRTSFLDRVTNFGKQFLSILGILTTPILWFVLKTFGIYAQFGEPARGVLDQLAIFIPLVLIAVRFKTTELTNIILSFSKK</sequence>
<feature type="transmembrane region" description="Helical" evidence="2">
    <location>
        <begin position="426"/>
        <end position="444"/>
    </location>
</feature>
<accession>A0ABY3PJW4</accession>
<keyword evidence="2" id="KW-0472">Membrane</keyword>
<evidence type="ECO:0000313" key="3">
    <source>
        <dbReference type="EMBL" id="UFP93955.1"/>
    </source>
</evidence>
<keyword evidence="2" id="KW-1133">Transmembrane helix</keyword>
<feature type="transmembrane region" description="Helical" evidence="2">
    <location>
        <begin position="162"/>
        <end position="180"/>
    </location>
</feature>
<evidence type="ECO:0000256" key="2">
    <source>
        <dbReference type="SAM" id="Phobius"/>
    </source>
</evidence>
<evidence type="ECO:0000313" key="4">
    <source>
        <dbReference type="Proteomes" id="UP001054846"/>
    </source>
</evidence>
<name>A0ABY3PJW4_9CYAN</name>
<protein>
    <submittedName>
        <fullName evidence="3">Uncharacterized protein</fullName>
    </submittedName>
</protein>